<dbReference type="AlphaFoldDB" id="A0A0G4G9X0"/>
<dbReference type="PhylomeDB" id="A0A0G4G9X0"/>
<dbReference type="InParanoid" id="A0A0G4G9X0"/>
<dbReference type="EMBL" id="CDMY01000596">
    <property type="protein sequence ID" value="CEM25325.1"/>
    <property type="molecule type" value="Genomic_DNA"/>
</dbReference>
<protein>
    <submittedName>
        <fullName evidence="1">Uncharacterized protein</fullName>
    </submittedName>
</protein>
<dbReference type="Proteomes" id="UP000041254">
    <property type="component" value="Unassembled WGS sequence"/>
</dbReference>
<keyword evidence="2" id="KW-1185">Reference proteome</keyword>
<dbReference type="VEuPathDB" id="CryptoDB:Vbra_22061"/>
<name>A0A0G4G9X0_VITBC</name>
<organism evidence="1 2">
    <name type="scientific">Vitrella brassicaformis (strain CCMP3155)</name>
    <dbReference type="NCBI Taxonomy" id="1169540"/>
    <lineage>
        <taxon>Eukaryota</taxon>
        <taxon>Sar</taxon>
        <taxon>Alveolata</taxon>
        <taxon>Colpodellida</taxon>
        <taxon>Vitrellaceae</taxon>
        <taxon>Vitrella</taxon>
    </lineage>
</organism>
<accession>A0A0G4G9X0</accession>
<evidence type="ECO:0000313" key="1">
    <source>
        <dbReference type="EMBL" id="CEM25325.1"/>
    </source>
</evidence>
<evidence type="ECO:0000313" key="2">
    <source>
        <dbReference type="Proteomes" id="UP000041254"/>
    </source>
</evidence>
<gene>
    <name evidence="1" type="ORF">Vbra_22061</name>
</gene>
<sequence length="265" mass="29830">MLEQGGSGWRNIAVFLRLAVIYRLMAPEAVPLVVSARWMAAHLRTKPAAEDLSLMEVVSFSLIRRRLSLSREILPPAKGEGMGGGDRVQHDDDYRLQRDDPYEVGYNRHDPAVHLRMDDTRFYLFPSLSAALVWRLVRRLAACDCLEHRMVLRGRVDVSDDRYLSLMSDGLTGQDVFAVGCRLHDSGSVTYQRVVMVSGFRPDDTIAAYMKLYCGNLKLYTTERCAASASCPLDERLPTSMGLFRRVLGRFGLEKEVIDGGRVTV</sequence>
<proteinExistence type="predicted"/>
<reference evidence="1 2" key="1">
    <citation type="submission" date="2014-11" db="EMBL/GenBank/DDBJ databases">
        <authorList>
            <person name="Zhu J."/>
            <person name="Qi W."/>
            <person name="Song R."/>
        </authorList>
    </citation>
    <scope>NUCLEOTIDE SEQUENCE [LARGE SCALE GENOMIC DNA]</scope>
</reference>